<dbReference type="EC" id="2.1.1.222" evidence="2"/>
<dbReference type="EC" id="2.1.1.64" evidence="2"/>
<evidence type="ECO:0000259" key="1">
    <source>
        <dbReference type="Pfam" id="PF08242"/>
    </source>
</evidence>
<feature type="domain" description="Methyltransferase type 12" evidence="1">
    <location>
        <begin position="62"/>
        <end position="156"/>
    </location>
</feature>
<dbReference type="EMBL" id="JBHMDM010000005">
    <property type="protein sequence ID" value="MFB9377648.1"/>
    <property type="molecule type" value="Genomic_DNA"/>
</dbReference>
<dbReference type="CDD" id="cd02440">
    <property type="entry name" value="AdoMet_MTases"/>
    <property type="match status" value="1"/>
</dbReference>
<dbReference type="Gene3D" id="3.40.50.150">
    <property type="entry name" value="Vaccinia Virus protein VP39"/>
    <property type="match status" value="1"/>
</dbReference>
<comment type="caution">
    <text evidence="2">The sequence shown here is derived from an EMBL/GenBank/DDBJ whole genome shotgun (WGS) entry which is preliminary data.</text>
</comment>
<keyword evidence="2" id="KW-0489">Methyltransferase</keyword>
<keyword evidence="3" id="KW-1185">Reference proteome</keyword>
<dbReference type="Proteomes" id="UP001589748">
    <property type="component" value="Unassembled WGS sequence"/>
</dbReference>
<dbReference type="SUPFAM" id="SSF53335">
    <property type="entry name" value="S-adenosyl-L-methionine-dependent methyltransferases"/>
    <property type="match status" value="1"/>
</dbReference>
<keyword evidence="2" id="KW-0808">Transferase</keyword>
<name>A0ABV5LU97_9ACTN</name>
<dbReference type="InterPro" id="IPR029063">
    <property type="entry name" value="SAM-dependent_MTases_sf"/>
</dbReference>
<dbReference type="RefSeq" id="WP_380138766.1">
    <property type="nucleotide sequence ID" value="NZ_JBHLUI010000010.1"/>
</dbReference>
<sequence>MSTDEAVAANLRTWDERVPHHVVAYGAEAFADDPGALRAQTEVGLLAPHLPGGSIAGLDVVHLQCHIGTDTIGLARHGARVVGTDLSGPAVEAARALARRAGVDASFALCRNEDAPDVLGRRFDVVVTSVGVLCWLDDLTTWARAVHRLLRPAGVFLVHDAHPMLSALQEGRSDGLLVLGEPYFASSGPRRWDDGLTYATDAPMQHNTTYVWPHDLAEIFGAVLGAGLHVEAFHEHRSMPWAALPGMVETERGFELPPGSAECPLMFSIVARS</sequence>
<accession>A0ABV5LU97</accession>
<proteinExistence type="predicted"/>
<dbReference type="GO" id="GO:0032259">
    <property type="term" value="P:methylation"/>
    <property type="evidence" value="ECO:0007669"/>
    <property type="project" value="UniProtKB-KW"/>
</dbReference>
<gene>
    <name evidence="2" type="ORF">ACFFVI_11795</name>
</gene>
<dbReference type="GO" id="GO:0102208">
    <property type="term" value="F:2-polyprenyl-6-hydroxyphenol methylase activity"/>
    <property type="evidence" value="ECO:0007669"/>
    <property type="project" value="UniProtKB-EC"/>
</dbReference>
<evidence type="ECO:0000313" key="2">
    <source>
        <dbReference type="EMBL" id="MFB9377648.1"/>
    </source>
</evidence>
<dbReference type="GO" id="GO:0061542">
    <property type="term" value="F:3-demethylubiquinol 3-O-methyltransferase activity"/>
    <property type="evidence" value="ECO:0007669"/>
    <property type="project" value="UniProtKB-EC"/>
</dbReference>
<organism evidence="2 3">
    <name type="scientific">Kineococcus gynurae</name>
    <dbReference type="NCBI Taxonomy" id="452979"/>
    <lineage>
        <taxon>Bacteria</taxon>
        <taxon>Bacillati</taxon>
        <taxon>Actinomycetota</taxon>
        <taxon>Actinomycetes</taxon>
        <taxon>Kineosporiales</taxon>
        <taxon>Kineosporiaceae</taxon>
        <taxon>Kineococcus</taxon>
    </lineage>
</organism>
<dbReference type="InterPro" id="IPR013217">
    <property type="entry name" value="Methyltransf_12"/>
</dbReference>
<evidence type="ECO:0000313" key="3">
    <source>
        <dbReference type="Proteomes" id="UP001589748"/>
    </source>
</evidence>
<reference evidence="2 3" key="1">
    <citation type="submission" date="2024-09" db="EMBL/GenBank/DDBJ databases">
        <authorList>
            <person name="Sun Q."/>
            <person name="Mori K."/>
        </authorList>
    </citation>
    <scope>NUCLEOTIDE SEQUENCE [LARGE SCALE GENOMIC DNA]</scope>
    <source>
        <strain evidence="2 3">TISTR 1856</strain>
    </source>
</reference>
<dbReference type="Pfam" id="PF08242">
    <property type="entry name" value="Methyltransf_12"/>
    <property type="match status" value="1"/>
</dbReference>
<protein>
    <submittedName>
        <fullName evidence="2">Class I SAM-dependent methyltransferase</fullName>
        <ecNumber evidence="2">2.1.1.222</ecNumber>
        <ecNumber evidence="2">2.1.1.64</ecNumber>
    </submittedName>
</protein>